<accession>A0ABM6U4I7</accession>
<evidence type="ECO:0008006" key="4">
    <source>
        <dbReference type="Google" id="ProtNLM"/>
    </source>
</evidence>
<feature type="transmembrane region" description="Helical" evidence="1">
    <location>
        <begin position="26"/>
        <end position="46"/>
    </location>
</feature>
<dbReference type="EMBL" id="CP028103">
    <property type="protein sequence ID" value="AVQ31248.1"/>
    <property type="molecule type" value="Genomic_DNA"/>
</dbReference>
<organism evidence="2 3">
    <name type="scientific">Fusobacterium varium ATCC 27725</name>
    <dbReference type="NCBI Taxonomy" id="469618"/>
    <lineage>
        <taxon>Bacteria</taxon>
        <taxon>Fusobacteriati</taxon>
        <taxon>Fusobacteriota</taxon>
        <taxon>Fusobacteriia</taxon>
        <taxon>Fusobacteriales</taxon>
        <taxon>Fusobacteriaceae</taxon>
        <taxon>Fusobacterium</taxon>
    </lineage>
</organism>
<evidence type="ECO:0000313" key="2">
    <source>
        <dbReference type="EMBL" id="AVQ31248.1"/>
    </source>
</evidence>
<gene>
    <name evidence="2" type="ORF">C4N18_08480</name>
</gene>
<keyword evidence="1" id="KW-1133">Transmembrane helix</keyword>
<dbReference type="RefSeq" id="WP_005947109.1">
    <property type="nucleotide sequence ID" value="NZ_CP028103.1"/>
</dbReference>
<protein>
    <recommendedName>
        <fullName evidence="4">DUF4190 domain-containing protein</fullName>
    </recommendedName>
</protein>
<proteinExistence type="predicted"/>
<evidence type="ECO:0000313" key="3">
    <source>
        <dbReference type="Proteomes" id="UP000241238"/>
    </source>
</evidence>
<keyword evidence="1" id="KW-0472">Membrane</keyword>
<keyword evidence="1" id="KW-0812">Transmembrane</keyword>
<reference evidence="3" key="1">
    <citation type="journal article" date="2018" name="MSphere">
        <title>Fusobacterium Genomics Using MinION and Illumina Sequencing Enables Genome Completion and Correction.</title>
        <authorList>
            <person name="Todd S.M."/>
            <person name="Settlage R.E."/>
            <person name="Lahmers K.K."/>
            <person name="Slade D.J."/>
        </authorList>
    </citation>
    <scope>NUCLEOTIDE SEQUENCE [LARGE SCALE GENOMIC DNA]</scope>
    <source>
        <strain evidence="3">ATCC 27725</strain>
    </source>
</reference>
<name>A0ABM6U4I7_FUSVA</name>
<sequence>MNEEKEEFKTLEEEKIQKKNPDRGGFAWGCLGFCIPIVGLILWLVWRDEKPKTAKAVGIGALVSAIIGAVFVIIYFISIVFIVGMAIATTS</sequence>
<evidence type="ECO:0000256" key="1">
    <source>
        <dbReference type="SAM" id="Phobius"/>
    </source>
</evidence>
<feature type="transmembrane region" description="Helical" evidence="1">
    <location>
        <begin position="58"/>
        <end position="88"/>
    </location>
</feature>
<dbReference type="GeneID" id="77468026"/>
<keyword evidence="3" id="KW-1185">Reference proteome</keyword>
<dbReference type="Proteomes" id="UP000241238">
    <property type="component" value="Chromosome"/>
</dbReference>